<gene>
    <name evidence="1" type="ORF">AB0C36_07075</name>
</gene>
<accession>A0ABV3DCV8</accession>
<dbReference type="Proteomes" id="UP001551482">
    <property type="component" value="Unassembled WGS sequence"/>
</dbReference>
<organism evidence="1 2">
    <name type="scientific">Streptodolium elevatio</name>
    <dbReference type="NCBI Taxonomy" id="3157996"/>
    <lineage>
        <taxon>Bacteria</taxon>
        <taxon>Bacillati</taxon>
        <taxon>Actinomycetota</taxon>
        <taxon>Actinomycetes</taxon>
        <taxon>Kitasatosporales</taxon>
        <taxon>Streptomycetaceae</taxon>
        <taxon>Streptodolium</taxon>
    </lineage>
</organism>
<evidence type="ECO:0000313" key="2">
    <source>
        <dbReference type="Proteomes" id="UP001551482"/>
    </source>
</evidence>
<keyword evidence="2" id="KW-1185">Reference proteome</keyword>
<dbReference type="InterPro" id="IPR041895">
    <property type="entry name" value="ArdA_dom1"/>
</dbReference>
<reference evidence="1 2" key="1">
    <citation type="submission" date="2024-06" db="EMBL/GenBank/DDBJ databases">
        <title>The Natural Products Discovery Center: Release of the First 8490 Sequenced Strains for Exploring Actinobacteria Biosynthetic Diversity.</title>
        <authorList>
            <person name="Kalkreuter E."/>
            <person name="Kautsar S.A."/>
            <person name="Yang D."/>
            <person name="Bader C.D."/>
            <person name="Teijaro C.N."/>
            <person name="Fluegel L."/>
            <person name="Davis C.M."/>
            <person name="Simpson J.R."/>
            <person name="Lauterbach L."/>
            <person name="Steele A.D."/>
            <person name="Gui C."/>
            <person name="Meng S."/>
            <person name="Li G."/>
            <person name="Viehrig K."/>
            <person name="Ye F."/>
            <person name="Su P."/>
            <person name="Kiefer A.F."/>
            <person name="Nichols A."/>
            <person name="Cepeda A.J."/>
            <person name="Yan W."/>
            <person name="Fan B."/>
            <person name="Jiang Y."/>
            <person name="Adhikari A."/>
            <person name="Zheng C.-J."/>
            <person name="Schuster L."/>
            <person name="Cowan T.M."/>
            <person name="Smanski M.J."/>
            <person name="Chevrette M.G."/>
            <person name="De Carvalho L.P.S."/>
            <person name="Shen B."/>
        </authorList>
    </citation>
    <scope>NUCLEOTIDE SEQUENCE [LARGE SCALE GENOMIC DNA]</scope>
    <source>
        <strain evidence="1 2">NPDC048946</strain>
    </source>
</reference>
<sequence length="185" mass="20484">MIALGRKTLDPQVWIGCVACYNNGRLVGEWYSADSAEDVTIEEIHAEHFGAPKSRELAEHEELWCFNSEGFGGLLEGETSPSGAQAIAELIGRVEDEGKSPLALAAFKGHSGYEIDDPDLIEEFMDAYMGEHASEKEFAIEQSGAGDLSEWPWDYIDWDSYTNDLFINAYWSAEAPEGVFVFCNA</sequence>
<protein>
    <submittedName>
        <fullName evidence="1">Antirestriction protein ArdA</fullName>
    </submittedName>
</protein>
<comment type="caution">
    <text evidence="1">The sequence shown here is derived from an EMBL/GenBank/DDBJ whole genome shotgun (WGS) entry which is preliminary data.</text>
</comment>
<evidence type="ECO:0000313" key="1">
    <source>
        <dbReference type="EMBL" id="MEU8133257.1"/>
    </source>
</evidence>
<dbReference type="InterPro" id="IPR009899">
    <property type="entry name" value="ArdA"/>
</dbReference>
<dbReference type="RefSeq" id="WP_358350431.1">
    <property type="nucleotide sequence ID" value="NZ_JBEZFP010000012.1"/>
</dbReference>
<proteinExistence type="predicted"/>
<name>A0ABV3DCV8_9ACTN</name>
<dbReference type="EMBL" id="JBEZFP010000012">
    <property type="protein sequence ID" value="MEU8133257.1"/>
    <property type="molecule type" value="Genomic_DNA"/>
</dbReference>
<dbReference type="Pfam" id="PF07275">
    <property type="entry name" value="ArdA"/>
    <property type="match status" value="1"/>
</dbReference>
<dbReference type="Gene3D" id="3.10.20.480">
    <property type="entry name" value="Antirestriction protein ArdA, domain 1"/>
    <property type="match status" value="1"/>
</dbReference>